<sequence>MVSRDTSVLVPLKTIRIAGRMVSLDEQFTQNLENLRRIARKLLKQDRPGTEMEVDELVHETYLIFAAKKGLEVQSERHFRALSARIMQRYLIDSIRHHHTQKNGGGLFHCPLEDAEPCATTSQPSMQLTLHQGLSALGRNEAYRVVVMRAQAGFTIEETANLLNIPLIRVNRLWRRGCKSLRRSYAAYRPNQTPITRQTVHAAEKR</sequence>
<dbReference type="EMBL" id="JAFREP010000006">
    <property type="protein sequence ID" value="MBO1318572.1"/>
    <property type="molecule type" value="Genomic_DNA"/>
</dbReference>
<proteinExistence type="predicted"/>
<dbReference type="PANTHER" id="PTHR43133">
    <property type="entry name" value="RNA POLYMERASE ECF-TYPE SIGMA FACTO"/>
    <property type="match status" value="1"/>
</dbReference>
<dbReference type="Gene3D" id="1.10.1740.10">
    <property type="match status" value="1"/>
</dbReference>
<dbReference type="PANTHER" id="PTHR43133:SF39">
    <property type="entry name" value="SIMILAR TO RNA POLYMERASE SIGMA-E FACTOR"/>
    <property type="match status" value="1"/>
</dbReference>
<protein>
    <recommendedName>
        <fullName evidence="4">RNA polymerase sigma-70 ECF-like HTH domain-containing protein</fullName>
    </recommendedName>
</protein>
<feature type="domain" description="RNA polymerase sigma-70 ECF-like HTH" evidence="4">
    <location>
        <begin position="28"/>
        <end position="175"/>
    </location>
</feature>
<comment type="caution">
    <text evidence="5">The sequence shown here is derived from an EMBL/GenBank/DDBJ whole genome shotgun (WGS) entry which is preliminary data.</text>
</comment>
<keyword evidence="1" id="KW-0805">Transcription regulation</keyword>
<evidence type="ECO:0000256" key="2">
    <source>
        <dbReference type="ARBA" id="ARBA00023082"/>
    </source>
</evidence>
<dbReference type="InterPro" id="IPR039425">
    <property type="entry name" value="RNA_pol_sigma-70-like"/>
</dbReference>
<accession>A0A8J7Q131</accession>
<reference evidence="5" key="1">
    <citation type="submission" date="2021-03" db="EMBL/GenBank/DDBJ databases">
        <authorList>
            <person name="Wang G."/>
        </authorList>
    </citation>
    <scope>NUCLEOTIDE SEQUENCE</scope>
    <source>
        <strain evidence="5">KCTC 12899</strain>
    </source>
</reference>
<dbReference type="InterPro" id="IPR036388">
    <property type="entry name" value="WH-like_DNA-bd_sf"/>
</dbReference>
<evidence type="ECO:0000313" key="5">
    <source>
        <dbReference type="EMBL" id="MBO1317265.1"/>
    </source>
</evidence>
<organism evidence="5 7">
    <name type="scientific">Acanthopleuribacter pedis</name>
    <dbReference type="NCBI Taxonomy" id="442870"/>
    <lineage>
        <taxon>Bacteria</taxon>
        <taxon>Pseudomonadati</taxon>
        <taxon>Acidobacteriota</taxon>
        <taxon>Holophagae</taxon>
        <taxon>Acanthopleuribacterales</taxon>
        <taxon>Acanthopleuribacteraceae</taxon>
        <taxon>Acanthopleuribacter</taxon>
    </lineage>
</organism>
<keyword evidence="2" id="KW-0731">Sigma factor</keyword>
<dbReference type="Proteomes" id="UP000664417">
    <property type="component" value="Unassembled WGS sequence"/>
</dbReference>
<dbReference type="InterPro" id="IPR013324">
    <property type="entry name" value="RNA_pol_sigma_r3/r4-like"/>
</dbReference>
<evidence type="ECO:0000313" key="7">
    <source>
        <dbReference type="Proteomes" id="UP000664417"/>
    </source>
</evidence>
<dbReference type="RefSeq" id="WP_207856502.1">
    <property type="nucleotide sequence ID" value="NZ_JAFREP010000002.1"/>
</dbReference>
<evidence type="ECO:0000256" key="3">
    <source>
        <dbReference type="ARBA" id="ARBA00023163"/>
    </source>
</evidence>
<dbReference type="AlphaFoldDB" id="A0A8J7Q131"/>
<gene>
    <name evidence="5" type="ORF">J3U88_02250</name>
    <name evidence="6" type="ORF">J3U88_08890</name>
</gene>
<evidence type="ECO:0000256" key="1">
    <source>
        <dbReference type="ARBA" id="ARBA00023015"/>
    </source>
</evidence>
<dbReference type="SUPFAM" id="SSF88659">
    <property type="entry name" value="Sigma3 and sigma4 domains of RNA polymerase sigma factors"/>
    <property type="match status" value="1"/>
</dbReference>
<dbReference type="Gene3D" id="1.10.10.10">
    <property type="entry name" value="Winged helix-like DNA-binding domain superfamily/Winged helix DNA-binding domain"/>
    <property type="match status" value="1"/>
</dbReference>
<dbReference type="InterPro" id="IPR053812">
    <property type="entry name" value="HTH_Sigma70_ECF-like"/>
</dbReference>
<dbReference type="EMBL" id="JAFREP010000002">
    <property type="protein sequence ID" value="MBO1317265.1"/>
    <property type="molecule type" value="Genomic_DNA"/>
</dbReference>
<dbReference type="GO" id="GO:0016987">
    <property type="term" value="F:sigma factor activity"/>
    <property type="evidence" value="ECO:0007669"/>
    <property type="project" value="UniProtKB-KW"/>
</dbReference>
<dbReference type="Pfam" id="PF07638">
    <property type="entry name" value="Sigma70_ECF"/>
    <property type="match status" value="1"/>
</dbReference>
<name>A0A8J7Q131_9BACT</name>
<evidence type="ECO:0000259" key="4">
    <source>
        <dbReference type="Pfam" id="PF07638"/>
    </source>
</evidence>
<keyword evidence="3" id="KW-0804">Transcription</keyword>
<keyword evidence="7" id="KW-1185">Reference proteome</keyword>
<evidence type="ECO:0000313" key="6">
    <source>
        <dbReference type="EMBL" id="MBO1318572.1"/>
    </source>
</evidence>